<feature type="region of interest" description="Disordered" evidence="1">
    <location>
        <begin position="1006"/>
        <end position="1067"/>
    </location>
</feature>
<feature type="compositionally biased region" description="Low complexity" evidence="1">
    <location>
        <begin position="308"/>
        <end position="327"/>
    </location>
</feature>
<gene>
    <name evidence="2" type="ORF">PAC_13916</name>
</gene>
<feature type="region of interest" description="Disordered" evidence="1">
    <location>
        <begin position="476"/>
        <end position="507"/>
    </location>
</feature>
<keyword evidence="3" id="KW-1185">Reference proteome</keyword>
<feature type="region of interest" description="Disordered" evidence="1">
    <location>
        <begin position="935"/>
        <end position="976"/>
    </location>
</feature>
<sequence>MSVTNSEMVLWLESTTTISCFRAEINPVSLNEATDGDLESTPSTIASFTFNPPSFTVTGGGRQTLPPCPPRAPGNTLSALGCIETTPSTMASFTFNPPTFSALDGVRWTLPGCPPRAPGNTLSPLGCTEVSTMASLTFNTPTFGITDGGRPTLPACPPRVPGNTLSPLGCTEIANSLTKSTMPSFTFNPPTFSITDGGRPTLPTCPPRVSGVTLSPLGCIEPSLNHPIPPSNVIAITPQSRASPQSMTVSNLASTKASTPSISEASFFGPLVHLPRQEISVMSFQPSSTDSALHREPEPSTTSSLTIAPMSSPTATGSPAATTSSKTCGANTSKRPSMSFLCVRALLAVFFVSPSSATSQPSRCADNSSLLCLGSMTVGSFAAPPTAPPSTPAVTSASSPTSRSPAVHTTEKGTITMNAGSPGRCSNNPSYLCIGSVTEGTFAQPPTAVTSSPNVSLTDSGSSYYSIVSTDPILTSSETAPASTSSVDSSILVDTTSQPSQSPLTSTVQATTTLPQSTTVATTVLTQSQSQHPTASLQSTGAMSVRPPRIFSFLSMLFRLFSSTAATSTSASQQATTTHCSEDLTSGYIGTLLSQTSTLSPVTPYPNLTSTPSWSIGYPSSPETAVWLYPCSINTTMTCRSTVPVVVHSHTRMPLSPTPSVSTSIPIVAPTTCANGTSKVCLVTATVTPSPCAVDQNKLCIGTIVLPTPRANNTSQMCLGNATASSTAFYQNSSMVVTRSGSSTTSNVSPTIARSTSTILSTTTLPPSTSLPPVQTSPAVVKTSGSLSRKPARVFFLLWRLFSLWPSFARAATPIPPTAPTPCAADPSGCIGATPVSLIWTSSLIASLPTLTATPCAPDPTYGCVGNIPATALAPPLASPTTCADQTSRACLGSIVLSYTEFISPTYWSSTTTPSTSSPISASITTSTSISTSISVSTSTSTKTSTTSEIVTTVAPGSSTPTASTGPSSTPPAKSGVGKKLASPLILLYVCLFGCFFANRLARAGSPILPQSPKKRQEPDTKEGVKVATDDATGGLLELKPEPAVEAPQSEGIVKDSDAVEKSPADAEKLVESINKELPNEPTKGKDLLV</sequence>
<evidence type="ECO:0000256" key="1">
    <source>
        <dbReference type="SAM" id="MobiDB-lite"/>
    </source>
</evidence>
<feature type="compositionally biased region" description="Polar residues" evidence="1">
    <location>
        <begin position="412"/>
        <end position="421"/>
    </location>
</feature>
<feature type="compositionally biased region" description="Low complexity" evidence="1">
    <location>
        <begin position="476"/>
        <end position="486"/>
    </location>
</feature>
<dbReference type="EMBL" id="FJOG01000025">
    <property type="protein sequence ID" value="CZR64019.1"/>
    <property type="molecule type" value="Genomic_DNA"/>
</dbReference>
<feature type="compositionally biased region" description="Low complexity" evidence="1">
    <location>
        <begin position="495"/>
        <end position="507"/>
    </location>
</feature>
<organism evidence="2 3">
    <name type="scientific">Phialocephala subalpina</name>
    <dbReference type="NCBI Taxonomy" id="576137"/>
    <lineage>
        <taxon>Eukaryota</taxon>
        <taxon>Fungi</taxon>
        <taxon>Dikarya</taxon>
        <taxon>Ascomycota</taxon>
        <taxon>Pezizomycotina</taxon>
        <taxon>Leotiomycetes</taxon>
        <taxon>Helotiales</taxon>
        <taxon>Mollisiaceae</taxon>
        <taxon>Phialocephala</taxon>
        <taxon>Phialocephala fortinii species complex</taxon>
    </lineage>
</organism>
<feature type="compositionally biased region" description="Basic and acidic residues" evidence="1">
    <location>
        <begin position="1053"/>
        <end position="1067"/>
    </location>
</feature>
<feature type="region of interest" description="Disordered" evidence="1">
    <location>
        <begin position="283"/>
        <end position="333"/>
    </location>
</feature>
<dbReference type="Proteomes" id="UP000184330">
    <property type="component" value="Unassembled WGS sequence"/>
</dbReference>
<name>A0A1L7XG42_9HELO</name>
<accession>A0A1L7XG42</accession>
<reference evidence="2 3" key="1">
    <citation type="submission" date="2016-03" db="EMBL/GenBank/DDBJ databases">
        <authorList>
            <person name="Ploux O."/>
        </authorList>
    </citation>
    <scope>NUCLEOTIDE SEQUENCE [LARGE SCALE GENOMIC DNA]</scope>
    <source>
        <strain evidence="2 3">UAMH 11012</strain>
    </source>
</reference>
<feature type="compositionally biased region" description="Low complexity" evidence="1">
    <location>
        <begin position="935"/>
        <end position="972"/>
    </location>
</feature>
<protein>
    <submittedName>
        <fullName evidence="2">Uncharacterized protein</fullName>
    </submittedName>
</protein>
<feature type="region of interest" description="Disordered" evidence="1">
    <location>
        <begin position="383"/>
        <end position="421"/>
    </location>
</feature>
<evidence type="ECO:0000313" key="2">
    <source>
        <dbReference type="EMBL" id="CZR64019.1"/>
    </source>
</evidence>
<evidence type="ECO:0000313" key="3">
    <source>
        <dbReference type="Proteomes" id="UP000184330"/>
    </source>
</evidence>
<feature type="compositionally biased region" description="Low complexity" evidence="1">
    <location>
        <begin position="392"/>
        <end position="406"/>
    </location>
</feature>
<feature type="compositionally biased region" description="Basic and acidic residues" evidence="1">
    <location>
        <begin position="1015"/>
        <end position="1029"/>
    </location>
</feature>
<proteinExistence type="predicted"/>
<dbReference type="AlphaFoldDB" id="A0A1L7XG42"/>
<dbReference type="OrthoDB" id="10622955at2759"/>